<sequence>MWLPPGGHIFVIFIYYSPSGAFFCSPLWRRH</sequence>
<gene>
    <name evidence="2" type="ORF">EM595_0672</name>
</gene>
<name>A0A0U5LKS9_9GAMM</name>
<dbReference type="EMBL" id="LN907827">
    <property type="protein sequence ID" value="CUU22908.1"/>
    <property type="molecule type" value="Genomic_DNA"/>
</dbReference>
<keyword evidence="3" id="KW-1185">Reference proteome</keyword>
<keyword evidence="1" id="KW-1133">Transmembrane helix</keyword>
<protein>
    <submittedName>
        <fullName evidence="2">Putative membrane protein</fullName>
    </submittedName>
</protein>
<dbReference type="Proteomes" id="UP000059419">
    <property type="component" value="Chromosome 1"/>
</dbReference>
<evidence type="ECO:0000256" key="1">
    <source>
        <dbReference type="SAM" id="Phobius"/>
    </source>
</evidence>
<evidence type="ECO:0000313" key="3">
    <source>
        <dbReference type="Proteomes" id="UP000059419"/>
    </source>
</evidence>
<evidence type="ECO:0000313" key="2">
    <source>
        <dbReference type="EMBL" id="CUU22908.1"/>
    </source>
</evidence>
<keyword evidence="1" id="KW-0812">Transmembrane</keyword>
<feature type="transmembrane region" description="Helical" evidence="1">
    <location>
        <begin position="6"/>
        <end position="28"/>
    </location>
</feature>
<dbReference type="KEGG" id="ege:EM595_0672"/>
<dbReference type="PATRIC" id="fig|1619313.3.peg.701"/>
<organism evidence="2 3">
    <name type="scientific">Duffyella gerundensis</name>
    <dbReference type="NCBI Taxonomy" id="1619313"/>
    <lineage>
        <taxon>Bacteria</taxon>
        <taxon>Pseudomonadati</taxon>
        <taxon>Pseudomonadota</taxon>
        <taxon>Gammaproteobacteria</taxon>
        <taxon>Enterobacterales</taxon>
        <taxon>Erwiniaceae</taxon>
        <taxon>Duffyella</taxon>
    </lineage>
</organism>
<reference evidence="3" key="1">
    <citation type="submission" date="2015-11" db="EMBL/GenBank/DDBJ databases">
        <authorList>
            <person name="Blom J."/>
        </authorList>
    </citation>
    <scope>NUCLEOTIDE SEQUENCE [LARGE SCALE GENOMIC DNA]</scope>
</reference>
<accession>A0A0U5LKS9</accession>
<proteinExistence type="predicted"/>
<keyword evidence="1" id="KW-0472">Membrane</keyword>
<dbReference type="AlphaFoldDB" id="A0A0U5LKS9"/>